<keyword evidence="7 8" id="KW-0472">Membrane</keyword>
<dbReference type="InterPro" id="IPR025857">
    <property type="entry name" value="MacB_PCD"/>
</dbReference>
<keyword evidence="3" id="KW-0813">Transport</keyword>
<dbReference type="PANTHER" id="PTHR30489:SF0">
    <property type="entry name" value="LIPOPROTEIN-RELEASING SYSTEM TRANSMEMBRANE PROTEIN LOLE"/>
    <property type="match status" value="1"/>
</dbReference>
<organism evidence="11 12">
    <name type="scientific">Desulfonema limicola</name>
    <dbReference type="NCBI Taxonomy" id="45656"/>
    <lineage>
        <taxon>Bacteria</taxon>
        <taxon>Pseudomonadati</taxon>
        <taxon>Thermodesulfobacteriota</taxon>
        <taxon>Desulfobacteria</taxon>
        <taxon>Desulfobacterales</taxon>
        <taxon>Desulfococcaceae</taxon>
        <taxon>Desulfonema</taxon>
    </lineage>
</organism>
<feature type="transmembrane region" description="Helical" evidence="8">
    <location>
        <begin position="367"/>
        <end position="391"/>
    </location>
</feature>
<dbReference type="InterPro" id="IPR011925">
    <property type="entry name" value="LolCE_TM"/>
</dbReference>
<feature type="transmembrane region" description="Helical" evidence="8">
    <location>
        <begin position="20"/>
        <end position="46"/>
    </location>
</feature>
<feature type="transmembrane region" description="Helical" evidence="8">
    <location>
        <begin position="320"/>
        <end position="347"/>
    </location>
</feature>
<feature type="transmembrane region" description="Helical" evidence="8">
    <location>
        <begin position="273"/>
        <end position="299"/>
    </location>
</feature>
<reference evidence="11" key="1">
    <citation type="journal article" date="2021" name="Microb. Physiol.">
        <title>Proteogenomic Insights into the Physiology of Marine, Sulfate-Reducing, Filamentous Desulfonema limicola and Desulfonema magnum.</title>
        <authorList>
            <person name="Schnaars V."/>
            <person name="Wohlbrand L."/>
            <person name="Scheve S."/>
            <person name="Hinrichs C."/>
            <person name="Reinhardt R."/>
            <person name="Rabus R."/>
        </authorList>
    </citation>
    <scope>NUCLEOTIDE SEQUENCE</scope>
    <source>
        <strain evidence="11">5ac10</strain>
    </source>
</reference>
<dbReference type="GO" id="GO:0042953">
    <property type="term" value="P:lipoprotein transport"/>
    <property type="evidence" value="ECO:0007669"/>
    <property type="project" value="InterPro"/>
</dbReference>
<dbReference type="Pfam" id="PF12704">
    <property type="entry name" value="MacB_PCD"/>
    <property type="match status" value="1"/>
</dbReference>
<sequence>MSFEFFIGRRYLKARKKHAFISLITFLSTAGVALGVMVMIVVIAVMSGAESELRARMLGVSAHIIIMRHSASFQNYEQALNHIKKTPGVTAATPYIYAQAMLRTSSGISGAVLRGVDPETAGRVIKTLDAETLKQLSQNTFDSKNMPAIILGKELAANLKVKKDDLIFLTVPKAGSDSKNRIPGMKRFKVAGIYQSGLYEYDKSLAYISLEKAQEIIGVPDTISGIEVNVKDIYKAGDIADTIVSDLGFSYLAQDWMQMNKNIFSALKLQKTVMFIILVLIILVAAFNIASALIMMVMEKTRDIAILKAMGATNQSIRKIFVYKGMVIGSIGTFLGMFSGFILCFILKKYKFIKLPPDVYFFPTLPISLEITDIVIIAASTMLICFVSTLYPSHKAARLNPVDALRYG</sequence>
<keyword evidence="11" id="KW-0449">Lipoprotein</keyword>
<evidence type="ECO:0000259" key="10">
    <source>
        <dbReference type="Pfam" id="PF12704"/>
    </source>
</evidence>
<evidence type="ECO:0000256" key="3">
    <source>
        <dbReference type="ARBA" id="ARBA00022448"/>
    </source>
</evidence>
<keyword evidence="4" id="KW-1003">Cell membrane</keyword>
<dbReference type="PANTHER" id="PTHR30489">
    <property type="entry name" value="LIPOPROTEIN-RELEASING SYSTEM TRANSMEMBRANE PROTEIN LOLE"/>
    <property type="match status" value="1"/>
</dbReference>
<dbReference type="RefSeq" id="WP_207691276.1">
    <property type="nucleotide sequence ID" value="NZ_CP061799.1"/>
</dbReference>
<dbReference type="AlphaFoldDB" id="A0A975B668"/>
<accession>A0A975B668</accession>
<dbReference type="Pfam" id="PF02687">
    <property type="entry name" value="FtsX"/>
    <property type="match status" value="1"/>
</dbReference>
<dbReference type="GO" id="GO:0098797">
    <property type="term" value="C:plasma membrane protein complex"/>
    <property type="evidence" value="ECO:0007669"/>
    <property type="project" value="TreeGrafter"/>
</dbReference>
<evidence type="ECO:0000256" key="5">
    <source>
        <dbReference type="ARBA" id="ARBA00022692"/>
    </source>
</evidence>
<feature type="domain" description="MacB-like periplasmic core" evidence="10">
    <location>
        <begin position="25"/>
        <end position="233"/>
    </location>
</feature>
<evidence type="ECO:0000256" key="4">
    <source>
        <dbReference type="ARBA" id="ARBA00022475"/>
    </source>
</evidence>
<dbReference type="NCBIfam" id="TIGR02212">
    <property type="entry name" value="lolCE"/>
    <property type="match status" value="1"/>
</dbReference>
<dbReference type="InterPro" id="IPR003838">
    <property type="entry name" value="ABC3_permease_C"/>
</dbReference>
<evidence type="ECO:0000256" key="6">
    <source>
        <dbReference type="ARBA" id="ARBA00022989"/>
    </source>
</evidence>
<evidence type="ECO:0000256" key="8">
    <source>
        <dbReference type="SAM" id="Phobius"/>
    </source>
</evidence>
<feature type="domain" description="ABC3 transporter permease C-terminal" evidence="9">
    <location>
        <begin position="275"/>
        <end position="401"/>
    </location>
</feature>
<keyword evidence="5 8" id="KW-0812">Transmembrane</keyword>
<evidence type="ECO:0000256" key="2">
    <source>
        <dbReference type="ARBA" id="ARBA00005236"/>
    </source>
</evidence>
<dbReference type="Proteomes" id="UP000663720">
    <property type="component" value="Chromosome"/>
</dbReference>
<evidence type="ECO:0000313" key="11">
    <source>
        <dbReference type="EMBL" id="QTA79531.1"/>
    </source>
</evidence>
<proteinExistence type="inferred from homology"/>
<evidence type="ECO:0000313" key="12">
    <source>
        <dbReference type="Proteomes" id="UP000663720"/>
    </source>
</evidence>
<keyword evidence="6 8" id="KW-1133">Transmembrane helix</keyword>
<evidence type="ECO:0000256" key="1">
    <source>
        <dbReference type="ARBA" id="ARBA00004651"/>
    </source>
</evidence>
<protein>
    <submittedName>
        <fullName evidence="11">Lipoprotein-releasing system transmembrane protein</fullName>
    </submittedName>
</protein>
<keyword evidence="12" id="KW-1185">Reference proteome</keyword>
<gene>
    <name evidence="11" type="primary">lolC</name>
    <name evidence="11" type="ORF">dnl_18030</name>
</gene>
<dbReference type="KEGG" id="dli:dnl_18030"/>
<comment type="subcellular location">
    <subcellularLocation>
        <location evidence="1">Cell membrane</location>
        <topology evidence="1">Multi-pass membrane protein</topology>
    </subcellularLocation>
</comment>
<evidence type="ECO:0000256" key="7">
    <source>
        <dbReference type="ARBA" id="ARBA00023136"/>
    </source>
</evidence>
<comment type="similarity">
    <text evidence="2">Belongs to the ABC-4 integral membrane protein family. LolC/E subfamily.</text>
</comment>
<evidence type="ECO:0000259" key="9">
    <source>
        <dbReference type="Pfam" id="PF02687"/>
    </source>
</evidence>
<dbReference type="InterPro" id="IPR051447">
    <property type="entry name" value="Lipoprotein-release_system"/>
</dbReference>
<name>A0A975B668_9BACT</name>
<dbReference type="GO" id="GO:0044874">
    <property type="term" value="P:lipoprotein localization to outer membrane"/>
    <property type="evidence" value="ECO:0007669"/>
    <property type="project" value="TreeGrafter"/>
</dbReference>
<dbReference type="EMBL" id="CP061799">
    <property type="protein sequence ID" value="QTA79531.1"/>
    <property type="molecule type" value="Genomic_DNA"/>
</dbReference>